<gene>
    <name evidence="10 12" type="primary">rnhA</name>
    <name evidence="12" type="ORF">MALV_45840</name>
</gene>
<evidence type="ECO:0000256" key="7">
    <source>
        <dbReference type="ARBA" id="ARBA00022759"/>
    </source>
</evidence>
<comment type="catalytic activity">
    <reaction evidence="1 10">
        <text>Endonucleolytic cleavage to 5'-phosphomonoester.</text>
        <dbReference type="EC" id="3.1.26.4"/>
    </reaction>
</comment>
<protein>
    <recommendedName>
        <fullName evidence="4 10">Ribonuclease H</fullName>
        <shortName evidence="10">RNase H</shortName>
        <ecNumber evidence="4 10">3.1.26.4</ecNumber>
    </recommendedName>
</protein>
<evidence type="ECO:0000313" key="13">
    <source>
        <dbReference type="Proteomes" id="UP000466906"/>
    </source>
</evidence>
<dbReference type="EMBL" id="AP022565">
    <property type="protein sequence ID" value="BBX29459.1"/>
    <property type="molecule type" value="Genomic_DNA"/>
</dbReference>
<keyword evidence="9 10" id="KW-0460">Magnesium</keyword>
<dbReference type="InterPro" id="IPR036397">
    <property type="entry name" value="RNaseH_sf"/>
</dbReference>
<evidence type="ECO:0000256" key="4">
    <source>
        <dbReference type="ARBA" id="ARBA00012180"/>
    </source>
</evidence>
<keyword evidence="10" id="KW-0963">Cytoplasm</keyword>
<keyword evidence="13" id="KW-1185">Reference proteome</keyword>
<feature type="binding site" evidence="10">
    <location>
        <position position="93"/>
    </location>
    <ligand>
        <name>Mg(2+)</name>
        <dbReference type="ChEBI" id="CHEBI:18420"/>
        <label>1</label>
    </ligand>
</feature>
<dbReference type="GO" id="GO:0005737">
    <property type="term" value="C:cytoplasm"/>
    <property type="evidence" value="ECO:0007669"/>
    <property type="project" value="UniProtKB-SubCell"/>
</dbReference>
<dbReference type="PROSITE" id="PS50879">
    <property type="entry name" value="RNASE_H_1"/>
    <property type="match status" value="1"/>
</dbReference>
<evidence type="ECO:0000256" key="10">
    <source>
        <dbReference type="HAMAP-Rule" id="MF_00042"/>
    </source>
</evidence>
<evidence type="ECO:0000256" key="3">
    <source>
        <dbReference type="ARBA" id="ARBA00011245"/>
    </source>
</evidence>
<keyword evidence="7 10" id="KW-0255">Endonuclease</keyword>
<dbReference type="AlphaFoldDB" id="A0A6N4UYD5"/>
<feature type="binding site" evidence="10">
    <location>
        <position position="32"/>
    </location>
    <ligand>
        <name>Mg(2+)</name>
        <dbReference type="ChEBI" id="CHEBI:18420"/>
        <label>2</label>
    </ligand>
</feature>
<feature type="binding site" evidence="10">
    <location>
        <position position="32"/>
    </location>
    <ligand>
        <name>Mg(2+)</name>
        <dbReference type="ChEBI" id="CHEBI:18420"/>
        <label>1</label>
    </ligand>
</feature>
<comment type="subcellular location">
    <subcellularLocation>
        <location evidence="10">Cytoplasm</location>
    </subcellularLocation>
</comment>
<dbReference type="Gene3D" id="3.30.420.10">
    <property type="entry name" value="Ribonuclease H-like superfamily/Ribonuclease H"/>
    <property type="match status" value="1"/>
</dbReference>
<dbReference type="InterPro" id="IPR012337">
    <property type="entry name" value="RNaseH-like_sf"/>
</dbReference>
<comment type="function">
    <text evidence="10">Endonuclease that specifically degrades the RNA of RNA-DNA hybrids.</text>
</comment>
<feature type="binding site" evidence="10">
    <location>
        <position position="71"/>
    </location>
    <ligand>
        <name>Mg(2+)</name>
        <dbReference type="ChEBI" id="CHEBI:18420"/>
        <label>1</label>
    </ligand>
</feature>
<keyword evidence="8 10" id="KW-0378">Hydrolase</keyword>
<accession>A0A6N4UYD5</accession>
<dbReference type="InterPro" id="IPR050092">
    <property type="entry name" value="RNase_H"/>
</dbReference>
<dbReference type="HAMAP" id="MF_00042">
    <property type="entry name" value="RNase_H"/>
    <property type="match status" value="1"/>
</dbReference>
<dbReference type="PANTHER" id="PTHR10642:SF26">
    <property type="entry name" value="RIBONUCLEASE H1"/>
    <property type="match status" value="1"/>
</dbReference>
<evidence type="ECO:0000256" key="8">
    <source>
        <dbReference type="ARBA" id="ARBA00022801"/>
    </source>
</evidence>
<dbReference type="GO" id="GO:0004523">
    <property type="term" value="F:RNA-DNA hybrid ribonuclease activity"/>
    <property type="evidence" value="ECO:0007669"/>
    <property type="project" value="UniProtKB-UniRule"/>
</dbReference>
<dbReference type="GO" id="GO:0043137">
    <property type="term" value="P:DNA replication, removal of RNA primer"/>
    <property type="evidence" value="ECO:0007669"/>
    <property type="project" value="TreeGrafter"/>
</dbReference>
<dbReference type="InterPro" id="IPR002156">
    <property type="entry name" value="RNaseH_domain"/>
</dbReference>
<dbReference type="NCBIfam" id="NF001236">
    <property type="entry name" value="PRK00203.1"/>
    <property type="match status" value="1"/>
</dbReference>
<evidence type="ECO:0000313" key="12">
    <source>
        <dbReference type="EMBL" id="BBX29459.1"/>
    </source>
</evidence>
<dbReference type="SUPFAM" id="SSF53098">
    <property type="entry name" value="Ribonuclease H-like"/>
    <property type="match status" value="1"/>
</dbReference>
<dbReference type="InterPro" id="IPR022892">
    <property type="entry name" value="RNaseHI"/>
</dbReference>
<organism evidence="12 13">
    <name type="scientific">Mycolicibacterium alvei</name>
    <dbReference type="NCBI Taxonomy" id="67081"/>
    <lineage>
        <taxon>Bacteria</taxon>
        <taxon>Bacillati</taxon>
        <taxon>Actinomycetota</taxon>
        <taxon>Actinomycetes</taxon>
        <taxon>Mycobacteriales</taxon>
        <taxon>Mycobacteriaceae</taxon>
        <taxon>Mycolicibacterium</taxon>
    </lineage>
</organism>
<comment type="subunit">
    <text evidence="3 10">Monomer.</text>
</comment>
<dbReference type="Proteomes" id="UP000466906">
    <property type="component" value="Chromosome"/>
</dbReference>
<dbReference type="CDD" id="cd09278">
    <property type="entry name" value="RNase_HI_prokaryote_like"/>
    <property type="match status" value="1"/>
</dbReference>
<dbReference type="KEGG" id="malv:MALV_45840"/>
<comment type="cofactor">
    <cofactor evidence="10">
        <name>Mg(2+)</name>
        <dbReference type="ChEBI" id="CHEBI:18420"/>
    </cofactor>
    <text evidence="10">Binds 1 Mg(2+) ion per subunit. May bind a second metal ion at a regulatory site, or after substrate binding.</text>
</comment>
<evidence type="ECO:0000256" key="1">
    <source>
        <dbReference type="ARBA" id="ARBA00000077"/>
    </source>
</evidence>
<name>A0A6N4UYD5_9MYCO</name>
<dbReference type="EC" id="3.1.26.4" evidence="4 10"/>
<keyword evidence="5 10" id="KW-0540">Nuclease</keyword>
<dbReference type="GO" id="GO:0003676">
    <property type="term" value="F:nucleic acid binding"/>
    <property type="evidence" value="ECO:0007669"/>
    <property type="project" value="InterPro"/>
</dbReference>
<dbReference type="Pfam" id="PF00075">
    <property type="entry name" value="RNase_H"/>
    <property type="match status" value="1"/>
</dbReference>
<feature type="domain" description="RNase H type-1" evidence="11">
    <location>
        <begin position="23"/>
        <end position="165"/>
    </location>
</feature>
<evidence type="ECO:0000256" key="6">
    <source>
        <dbReference type="ARBA" id="ARBA00022723"/>
    </source>
</evidence>
<evidence type="ECO:0000259" key="11">
    <source>
        <dbReference type="PROSITE" id="PS50879"/>
    </source>
</evidence>
<evidence type="ECO:0000256" key="2">
    <source>
        <dbReference type="ARBA" id="ARBA00005300"/>
    </source>
</evidence>
<proteinExistence type="inferred from homology"/>
<feature type="binding site" evidence="10">
    <location>
        <position position="157"/>
    </location>
    <ligand>
        <name>Mg(2+)</name>
        <dbReference type="ChEBI" id="CHEBI:18420"/>
        <label>2</label>
    </ligand>
</feature>
<sequence>MSGRRPHEAVPYPQRMTDAGDLTTAVVVVHTDGGCRPNPGPGGWGAVLRHREHVREMCGGEPGETSNNRMELMAPIMALEALTRPVVVHLHTDSTYVRNGITKWVFGWERNGWLTAAKQPVKNVDLWQRLQAACARHQVEWFWVKGHSGIADNELADELATRGLNEAVASAR</sequence>
<dbReference type="PANTHER" id="PTHR10642">
    <property type="entry name" value="RIBONUCLEASE H1"/>
    <property type="match status" value="1"/>
</dbReference>
<reference evidence="12 13" key="1">
    <citation type="journal article" date="2019" name="Emerg. Microbes Infect.">
        <title>Comprehensive subspecies identification of 175 nontuberculous mycobacteria species based on 7547 genomic profiles.</title>
        <authorList>
            <person name="Matsumoto Y."/>
            <person name="Kinjo T."/>
            <person name="Motooka D."/>
            <person name="Nabeya D."/>
            <person name="Jung N."/>
            <person name="Uechi K."/>
            <person name="Horii T."/>
            <person name="Iida T."/>
            <person name="Fujita J."/>
            <person name="Nakamura S."/>
        </authorList>
    </citation>
    <scope>NUCLEOTIDE SEQUENCE [LARGE SCALE GENOMIC DNA]</scope>
    <source>
        <strain evidence="12 13">JCM 12272</strain>
    </source>
</reference>
<keyword evidence="6 10" id="KW-0479">Metal-binding</keyword>
<evidence type="ECO:0000256" key="9">
    <source>
        <dbReference type="ARBA" id="ARBA00022842"/>
    </source>
</evidence>
<evidence type="ECO:0000256" key="5">
    <source>
        <dbReference type="ARBA" id="ARBA00022722"/>
    </source>
</evidence>
<comment type="similarity">
    <text evidence="2 10">Belongs to the RNase H family.</text>
</comment>
<dbReference type="GO" id="GO:0000287">
    <property type="term" value="F:magnesium ion binding"/>
    <property type="evidence" value="ECO:0007669"/>
    <property type="project" value="UniProtKB-UniRule"/>
</dbReference>